<organism evidence="2 3">
    <name type="scientific">Robertmurraya siralis</name>
    <dbReference type="NCBI Taxonomy" id="77777"/>
    <lineage>
        <taxon>Bacteria</taxon>
        <taxon>Bacillati</taxon>
        <taxon>Bacillota</taxon>
        <taxon>Bacilli</taxon>
        <taxon>Bacillales</taxon>
        <taxon>Bacillaceae</taxon>
        <taxon>Robertmurraya</taxon>
    </lineage>
</organism>
<keyword evidence="1" id="KW-1133">Transmembrane helix</keyword>
<feature type="transmembrane region" description="Helical" evidence="1">
    <location>
        <begin position="6"/>
        <end position="23"/>
    </location>
</feature>
<dbReference type="GO" id="GO:0016787">
    <property type="term" value="F:hydrolase activity"/>
    <property type="evidence" value="ECO:0007669"/>
    <property type="project" value="UniProtKB-KW"/>
</dbReference>
<dbReference type="EMBL" id="BORC01000004">
    <property type="protein sequence ID" value="GIN62812.1"/>
    <property type="molecule type" value="Genomic_DNA"/>
</dbReference>
<keyword evidence="1" id="KW-0472">Membrane</keyword>
<reference evidence="2" key="1">
    <citation type="submission" date="2021-03" db="EMBL/GenBank/DDBJ databases">
        <title>Antimicrobial resistance genes in bacteria isolated from Japanese honey, and their potential for conferring macrolide and lincosamide resistance in the American foulbrood pathogen Paenibacillus larvae.</title>
        <authorList>
            <person name="Okamoto M."/>
            <person name="Kumagai M."/>
            <person name="Kanamori H."/>
            <person name="Takamatsu D."/>
        </authorList>
    </citation>
    <scope>NUCLEOTIDE SEQUENCE</scope>
    <source>
        <strain evidence="2">J27TS8</strain>
    </source>
</reference>
<dbReference type="OrthoDB" id="2326035at2"/>
<protein>
    <submittedName>
        <fullName evidence="2">Hydrolase</fullName>
    </submittedName>
</protein>
<comment type="caution">
    <text evidence="2">The sequence shown here is derived from an EMBL/GenBank/DDBJ whole genome shotgun (WGS) entry which is preliminary data.</text>
</comment>
<proteinExistence type="predicted"/>
<keyword evidence="3" id="KW-1185">Reference proteome</keyword>
<evidence type="ECO:0000256" key="1">
    <source>
        <dbReference type="SAM" id="Phobius"/>
    </source>
</evidence>
<keyword evidence="1" id="KW-0812">Transmembrane</keyword>
<name>A0A920BUZ3_9BACI</name>
<dbReference type="AlphaFoldDB" id="A0A920BUZ3"/>
<evidence type="ECO:0000313" key="3">
    <source>
        <dbReference type="Proteomes" id="UP000682111"/>
    </source>
</evidence>
<evidence type="ECO:0000313" key="2">
    <source>
        <dbReference type="EMBL" id="GIN62812.1"/>
    </source>
</evidence>
<gene>
    <name evidence="2" type="ORF">J27TS8_28050</name>
</gene>
<dbReference type="RefSeq" id="WP_095314808.1">
    <property type="nucleotide sequence ID" value="NZ_SWLZ01000006.1"/>
</dbReference>
<accession>A0A920BUZ3</accession>
<keyword evidence="2" id="KW-0378">Hydrolase</keyword>
<dbReference type="Pfam" id="PF12669">
    <property type="entry name" value="FeoB_associated"/>
    <property type="match status" value="1"/>
</dbReference>
<sequence>MMVNFIIGGFIFGYAFWALWKFINRAKRGKCASCEIKETCSSESCCEGTNK</sequence>
<dbReference type="Proteomes" id="UP000682111">
    <property type="component" value="Unassembled WGS sequence"/>
</dbReference>